<proteinExistence type="predicted"/>
<dbReference type="Proteomes" id="UP000198967">
    <property type="component" value="Unassembled WGS sequence"/>
</dbReference>
<dbReference type="RefSeq" id="WP_425438549.1">
    <property type="nucleotide sequence ID" value="NZ_FNBE01000009.1"/>
</dbReference>
<gene>
    <name evidence="2" type="ORF">SAMN05216377_109164</name>
</gene>
<evidence type="ECO:0000256" key="1">
    <source>
        <dbReference type="SAM" id="MobiDB-lite"/>
    </source>
</evidence>
<feature type="region of interest" description="Disordered" evidence="1">
    <location>
        <begin position="1"/>
        <end position="32"/>
    </location>
</feature>
<dbReference type="Pfam" id="PF19457">
    <property type="entry name" value="DUF5994"/>
    <property type="match status" value="1"/>
</dbReference>
<dbReference type="EMBL" id="FNBE01000009">
    <property type="protein sequence ID" value="SDG15179.1"/>
    <property type="molecule type" value="Genomic_DNA"/>
</dbReference>
<dbReference type="STRING" id="366584.SAMN05216377_109164"/>
<protein>
    <submittedName>
        <fullName evidence="2">Uncharacterized protein</fullName>
    </submittedName>
</protein>
<organism evidence="2 3">
    <name type="scientific">Pseudonocardia oroxyli</name>
    <dbReference type="NCBI Taxonomy" id="366584"/>
    <lineage>
        <taxon>Bacteria</taxon>
        <taxon>Bacillati</taxon>
        <taxon>Actinomycetota</taxon>
        <taxon>Actinomycetes</taxon>
        <taxon>Pseudonocardiales</taxon>
        <taxon>Pseudonocardiaceae</taxon>
        <taxon>Pseudonocardia</taxon>
    </lineage>
</organism>
<accession>A0A1G7RY74</accession>
<dbReference type="InterPro" id="IPR046036">
    <property type="entry name" value="DUF5994"/>
</dbReference>
<name>A0A1G7RY74_PSEOR</name>
<evidence type="ECO:0000313" key="2">
    <source>
        <dbReference type="EMBL" id="SDG15179.1"/>
    </source>
</evidence>
<sequence length="173" mass="18213">MTSTTTAVRPSVVDAGLDDRPEPPRVRLRSGPATGRIDGAWWPRTCVPASELPTLMGPLAQVLGTLTRVGFHPADWSEADRLRSAAGPVAMSASAGLHTVRVQGSHGGRTLLILPPRTGEMRAADILAAVLVHGHRLGTSELLHPIGRALIRTPAYPAVPAARGETTPLQAPR</sequence>
<dbReference type="AlphaFoldDB" id="A0A1G7RY74"/>
<keyword evidence="3" id="KW-1185">Reference proteome</keyword>
<evidence type="ECO:0000313" key="3">
    <source>
        <dbReference type="Proteomes" id="UP000198967"/>
    </source>
</evidence>
<reference evidence="2 3" key="1">
    <citation type="submission" date="2016-10" db="EMBL/GenBank/DDBJ databases">
        <authorList>
            <person name="de Groot N.N."/>
        </authorList>
    </citation>
    <scope>NUCLEOTIDE SEQUENCE [LARGE SCALE GENOMIC DNA]</scope>
    <source>
        <strain evidence="2 3">CGMCC 4.3143</strain>
    </source>
</reference>